<evidence type="ECO:0000313" key="2">
    <source>
        <dbReference type="EMBL" id="CAI6356435.1"/>
    </source>
</evidence>
<gene>
    <name evidence="2" type="ORF">MEUPH1_LOCUS12167</name>
</gene>
<evidence type="ECO:0000313" key="3">
    <source>
        <dbReference type="Proteomes" id="UP001160148"/>
    </source>
</evidence>
<keyword evidence="3" id="KW-1185">Reference proteome</keyword>
<organism evidence="2 3">
    <name type="scientific">Macrosiphum euphorbiae</name>
    <name type="common">potato aphid</name>
    <dbReference type="NCBI Taxonomy" id="13131"/>
    <lineage>
        <taxon>Eukaryota</taxon>
        <taxon>Metazoa</taxon>
        <taxon>Ecdysozoa</taxon>
        <taxon>Arthropoda</taxon>
        <taxon>Hexapoda</taxon>
        <taxon>Insecta</taxon>
        <taxon>Pterygota</taxon>
        <taxon>Neoptera</taxon>
        <taxon>Paraneoptera</taxon>
        <taxon>Hemiptera</taxon>
        <taxon>Sternorrhyncha</taxon>
        <taxon>Aphidomorpha</taxon>
        <taxon>Aphidoidea</taxon>
        <taxon>Aphididae</taxon>
        <taxon>Macrosiphini</taxon>
        <taxon>Macrosiphum</taxon>
    </lineage>
</organism>
<proteinExistence type="predicted"/>
<dbReference type="Proteomes" id="UP001160148">
    <property type="component" value="Unassembled WGS sequence"/>
</dbReference>
<feature type="region of interest" description="Disordered" evidence="1">
    <location>
        <begin position="43"/>
        <end position="81"/>
    </location>
</feature>
<dbReference type="AlphaFoldDB" id="A0AAV0WKF5"/>
<reference evidence="2 3" key="1">
    <citation type="submission" date="2023-01" db="EMBL/GenBank/DDBJ databases">
        <authorList>
            <person name="Whitehead M."/>
        </authorList>
    </citation>
    <scope>NUCLEOTIDE SEQUENCE [LARGE SCALE GENOMIC DNA]</scope>
</reference>
<dbReference type="PANTHER" id="PTHR47272">
    <property type="entry name" value="DDE_TNP_1_7 DOMAIN-CONTAINING PROTEIN"/>
    <property type="match status" value="1"/>
</dbReference>
<dbReference type="EMBL" id="CARXXK010000002">
    <property type="protein sequence ID" value="CAI6356435.1"/>
    <property type="molecule type" value="Genomic_DNA"/>
</dbReference>
<accession>A0AAV0WKF5</accession>
<evidence type="ECO:0000256" key="1">
    <source>
        <dbReference type="SAM" id="MobiDB-lite"/>
    </source>
</evidence>
<protein>
    <submittedName>
        <fullName evidence="2">Uncharacterized protein</fullName>
    </submittedName>
</protein>
<dbReference type="PANTHER" id="PTHR47272:SF2">
    <property type="entry name" value="PIGGYBAC TRANSPOSABLE ELEMENT-DERIVED PROTEIN 3-LIKE"/>
    <property type="match status" value="1"/>
</dbReference>
<sequence length="139" mass="15902">MAVSNSWLEYIEDTKQLKVPKKEIMDLLSFRMRLAEELIYMGKTVTPPTKKKGRPPSTPSPTVKQKLYSENQKLKHVDSRPSTSIQLDKVSHLPDLDTRKEATRCKNAGCKGRTHVYCEKCNVHLCLTTKSNCFRAIHV</sequence>
<comment type="caution">
    <text evidence="2">The sequence shown here is derived from an EMBL/GenBank/DDBJ whole genome shotgun (WGS) entry which is preliminary data.</text>
</comment>
<name>A0AAV0WKF5_9HEMI</name>